<dbReference type="EMBL" id="BMOF01000045">
    <property type="protein sequence ID" value="GGK05271.1"/>
    <property type="molecule type" value="Genomic_DNA"/>
</dbReference>
<evidence type="ECO:0000313" key="2">
    <source>
        <dbReference type="Proteomes" id="UP000637720"/>
    </source>
</evidence>
<evidence type="ECO:0008006" key="3">
    <source>
        <dbReference type="Google" id="ProtNLM"/>
    </source>
</evidence>
<keyword evidence="2" id="KW-1185">Reference proteome</keyword>
<gene>
    <name evidence="1" type="ORF">GCM10007043_19100</name>
</gene>
<accession>A0A8J3BD42</accession>
<protein>
    <recommendedName>
        <fullName evidence="3">Type I-A CRISPR-associated protein Cas5</fullName>
    </recommendedName>
</protein>
<organism evidence="1 2">
    <name type="scientific">Calditerricola satsumensis</name>
    <dbReference type="NCBI Taxonomy" id="373054"/>
    <lineage>
        <taxon>Bacteria</taxon>
        <taxon>Bacillati</taxon>
        <taxon>Bacillota</taxon>
        <taxon>Bacilli</taxon>
        <taxon>Bacillales</taxon>
        <taxon>Bacillaceae</taxon>
        <taxon>Calditerricola</taxon>
    </lineage>
</organism>
<name>A0A8J3BD42_9BACI</name>
<comment type="caution">
    <text evidence="1">The sequence shown here is derived from an EMBL/GenBank/DDBJ whole genome shotgun (WGS) entry which is preliminary data.</text>
</comment>
<dbReference type="AlphaFoldDB" id="A0A8J3BD42"/>
<evidence type="ECO:0000313" key="1">
    <source>
        <dbReference type="EMBL" id="GGK05271.1"/>
    </source>
</evidence>
<reference evidence="1" key="1">
    <citation type="journal article" date="2014" name="Int. J. Syst. Evol. Microbiol.">
        <title>Complete genome sequence of Corynebacterium casei LMG S-19264T (=DSM 44701T), isolated from a smear-ripened cheese.</title>
        <authorList>
            <consortium name="US DOE Joint Genome Institute (JGI-PGF)"/>
            <person name="Walter F."/>
            <person name="Albersmeier A."/>
            <person name="Kalinowski J."/>
            <person name="Ruckert C."/>
        </authorList>
    </citation>
    <scope>NUCLEOTIDE SEQUENCE</scope>
    <source>
        <strain evidence="1">JCM 14719</strain>
    </source>
</reference>
<dbReference type="Proteomes" id="UP000637720">
    <property type="component" value="Unassembled WGS sequence"/>
</dbReference>
<sequence length="235" mass="26652">MWLVATYRPTALFSQKSSMATSSGARTNLVPTPYSIKLALVEAAFRSGLDGEAVFTWVKPLTIYLEPPEEAVVNHTFVKVLREPHDKKSGRAFDSTIAYREYAFFRGRLRIAFRLAEVGDKREELVRLLAHVQYLGKRGSFVQFCGVEELAELPPSFTWHVLDNSRSTLTLNVVFQPLDDVGPSATFDRVNTYSDERLRIGKDRVFVPTAIPYRLVASSRGYSHYRRVNVATSRK</sequence>
<proteinExistence type="predicted"/>
<dbReference type="RefSeq" id="WP_054670326.1">
    <property type="nucleotide sequence ID" value="NZ_BMOF01000045.1"/>
</dbReference>
<reference evidence="1" key="2">
    <citation type="submission" date="2020-09" db="EMBL/GenBank/DDBJ databases">
        <authorList>
            <person name="Sun Q."/>
            <person name="Ohkuma M."/>
        </authorList>
    </citation>
    <scope>NUCLEOTIDE SEQUENCE</scope>
    <source>
        <strain evidence="1">JCM 14719</strain>
    </source>
</reference>